<keyword evidence="2" id="KW-0808">Transferase</keyword>
<proteinExistence type="predicted"/>
<evidence type="ECO:0000313" key="5">
    <source>
        <dbReference type="Proteomes" id="UP000175971"/>
    </source>
</evidence>
<dbReference type="GO" id="GO:0016757">
    <property type="term" value="F:glycosyltransferase activity"/>
    <property type="evidence" value="ECO:0007669"/>
    <property type="project" value="InterPro"/>
</dbReference>
<dbReference type="CDD" id="cd03820">
    <property type="entry name" value="GT4_AmsD-like"/>
    <property type="match status" value="1"/>
</dbReference>
<dbReference type="AlphaFoldDB" id="A0A1E7LJT5"/>
<dbReference type="PANTHER" id="PTHR12526:SF627">
    <property type="entry name" value="D-RHAMNOSYLTRANSFERASE WBPZ"/>
    <property type="match status" value="1"/>
</dbReference>
<dbReference type="InterPro" id="IPR001296">
    <property type="entry name" value="Glyco_trans_1"/>
</dbReference>
<comment type="caution">
    <text evidence="4">The sequence shown here is derived from an EMBL/GenBank/DDBJ whole genome shotgun (WGS) entry which is preliminary data.</text>
</comment>
<evidence type="ECO:0000256" key="1">
    <source>
        <dbReference type="ARBA" id="ARBA00021292"/>
    </source>
</evidence>
<evidence type="ECO:0000256" key="2">
    <source>
        <dbReference type="ARBA" id="ARBA00022679"/>
    </source>
</evidence>
<dbReference type="OrthoDB" id="570545at2"/>
<gene>
    <name evidence="4" type="ORF">AN221_33210</name>
</gene>
<accession>A0A1E7LJT5</accession>
<dbReference type="PANTHER" id="PTHR12526">
    <property type="entry name" value="GLYCOSYLTRANSFERASE"/>
    <property type="match status" value="1"/>
</dbReference>
<dbReference type="SUPFAM" id="SSF53756">
    <property type="entry name" value="UDP-Glycosyltransferase/glycogen phosphorylase"/>
    <property type="match status" value="1"/>
</dbReference>
<dbReference type="PATRIC" id="fig|518642.7.peg.2839"/>
<dbReference type="RefSeq" id="WP_070203977.1">
    <property type="nucleotide sequence ID" value="NZ_LJGZ01000103.1"/>
</dbReference>
<evidence type="ECO:0000313" key="4">
    <source>
        <dbReference type="EMBL" id="OEV16438.1"/>
    </source>
</evidence>
<protein>
    <recommendedName>
        <fullName evidence="1">D-inositol 3-phosphate glycosyltransferase</fullName>
    </recommendedName>
</protein>
<name>A0A1E7LJT5_9ACTN</name>
<dbReference type="Gene3D" id="3.40.50.2000">
    <property type="entry name" value="Glycogen Phosphorylase B"/>
    <property type="match status" value="2"/>
</dbReference>
<dbReference type="Proteomes" id="UP000175971">
    <property type="component" value="Unassembled WGS sequence"/>
</dbReference>
<reference evidence="4 5" key="1">
    <citation type="journal article" date="2016" name="Front. Microbiol.">
        <title>Comparative Genomics Analysis of Streptomyces Species Reveals Their Adaptation to the Marine Environment and Their Diversity at the Genomic Level.</title>
        <authorList>
            <person name="Tian X."/>
            <person name="Zhang Z."/>
            <person name="Yang T."/>
            <person name="Chen M."/>
            <person name="Li J."/>
            <person name="Chen F."/>
            <person name="Yang J."/>
            <person name="Li W."/>
            <person name="Zhang B."/>
            <person name="Zhang Z."/>
            <person name="Wu J."/>
            <person name="Zhang C."/>
            <person name="Long L."/>
            <person name="Xiao J."/>
        </authorList>
    </citation>
    <scope>NUCLEOTIDE SEQUENCE [LARGE SCALE GENOMIC DNA]</scope>
    <source>
        <strain evidence="4 5">SCSIO M10372</strain>
    </source>
</reference>
<feature type="domain" description="Glycosyl transferase family 1" evidence="3">
    <location>
        <begin position="200"/>
        <end position="355"/>
    </location>
</feature>
<dbReference type="Pfam" id="PF00534">
    <property type="entry name" value="Glycos_transf_1"/>
    <property type="match status" value="1"/>
</dbReference>
<keyword evidence="5" id="KW-1185">Reference proteome</keyword>
<dbReference type="EMBL" id="LJGZ01000103">
    <property type="protein sequence ID" value="OEV16438.1"/>
    <property type="molecule type" value="Genomic_DNA"/>
</dbReference>
<organism evidence="4 5">
    <name type="scientific">Streptomyces nanshensis</name>
    <dbReference type="NCBI Taxonomy" id="518642"/>
    <lineage>
        <taxon>Bacteria</taxon>
        <taxon>Bacillati</taxon>
        <taxon>Actinomycetota</taxon>
        <taxon>Actinomycetes</taxon>
        <taxon>Kitasatosporales</taxon>
        <taxon>Streptomycetaceae</taxon>
        <taxon>Streptomyces</taxon>
    </lineage>
</organism>
<sequence length="382" mass="42464">MKLTYLIYNAFGVGGTVRTVFNQANAMAERGHDVEIASMLRYHEEPPFDLDPRVTMTALVDNRSGSYVDWDRYDGPEDTSWHERFPAGVSKNADSRRRISAMIRFLRGLDDRIVIGTRPTINLIVAEYADPSLVRVVQEHAGLSTHKGEWRTAIDAAYIKMDALVCLTEADRAAYAEAFPEVRVERIPNALHSLDVPRSDLSRKQVVSAGRLDGNKGVDKLIAAFGQVVEAHPDWTLRIHGDGPELDALRKAVRTRHLYNHVFLMGSTRKLDEQLAKGSIFAMSSKSEGFGMVLLEAMNCGLPVVSFNCPVGPRELVTDGVDGLLVPELDVDALAQGLIRLIEDEELRRGFSRAALQKAAEYGPDIVTKTWEQLYEDLSSAK</sequence>
<evidence type="ECO:0000259" key="3">
    <source>
        <dbReference type="Pfam" id="PF00534"/>
    </source>
</evidence>